<feature type="coiled-coil region" evidence="1">
    <location>
        <begin position="121"/>
        <end position="148"/>
    </location>
</feature>
<dbReference type="RefSeq" id="WP_408019855.1">
    <property type="nucleotide sequence ID" value="NZ_JBFQGM010000007.1"/>
</dbReference>
<dbReference type="Proteomes" id="UP001628874">
    <property type="component" value="Unassembled WGS sequence"/>
</dbReference>
<comment type="caution">
    <text evidence="2">The sequence shown here is derived from an EMBL/GenBank/DDBJ whole genome shotgun (WGS) entry which is preliminary data.</text>
</comment>
<keyword evidence="3" id="KW-1185">Reference proteome</keyword>
<name>A0ABW8WQ94_9CYAN</name>
<protein>
    <submittedName>
        <fullName evidence="2">Uncharacterized protein</fullName>
    </submittedName>
</protein>
<keyword evidence="1" id="KW-0175">Coiled coil</keyword>
<organism evidence="2 3">
    <name type="scientific">Scytonema tolypothrichoides VB-61278_2</name>
    <dbReference type="NCBI Taxonomy" id="3232314"/>
    <lineage>
        <taxon>Bacteria</taxon>
        <taxon>Bacillati</taxon>
        <taxon>Cyanobacteriota</taxon>
        <taxon>Cyanophyceae</taxon>
        <taxon>Nostocales</taxon>
        <taxon>Scytonemataceae</taxon>
        <taxon>Scytonema</taxon>
    </lineage>
</organism>
<evidence type="ECO:0000313" key="3">
    <source>
        <dbReference type="Proteomes" id="UP001628874"/>
    </source>
</evidence>
<evidence type="ECO:0000313" key="2">
    <source>
        <dbReference type="EMBL" id="MFL9463058.1"/>
    </source>
</evidence>
<gene>
    <name evidence="2" type="ORF">AB0759_20840</name>
</gene>
<reference evidence="2 3" key="1">
    <citation type="submission" date="2024-07" db="EMBL/GenBank/DDBJ databases">
        <authorList>
            <person name="Tripathy S."/>
        </authorList>
    </citation>
    <scope>NUCLEOTIDE SEQUENCE [LARGE SCALE GENOMIC DNA]</scope>
    <source>
        <strain evidence="2 3">VB-61278_2</strain>
    </source>
</reference>
<accession>A0ABW8WQ94</accession>
<sequence length="210" mass="24462">MPQKPGVYAWYYSPEITDYDLSKAIDDIKKMKQLGEVNLASEVVEKFLYNSIFQYFREEPYQAFLRGPLKPKYQGCLEHKPILSETLVSRIIEEPERLITVKDVVEKSAPNFASPIYIGMAERLGVRLKQHKKLIEKYRSQVEVSEINQNSFSTEDTEKSDNSFALQICRRNITPSRLFVVINILGDLKKKYVDIENILNRIHYPLLGRN</sequence>
<dbReference type="EMBL" id="JBFQGM010000007">
    <property type="protein sequence ID" value="MFL9463058.1"/>
    <property type="molecule type" value="Genomic_DNA"/>
</dbReference>
<evidence type="ECO:0000256" key="1">
    <source>
        <dbReference type="SAM" id="Coils"/>
    </source>
</evidence>
<proteinExistence type="predicted"/>